<dbReference type="SUPFAM" id="SSF161098">
    <property type="entry name" value="MetI-like"/>
    <property type="match status" value="1"/>
</dbReference>
<dbReference type="Proteomes" id="UP000558113">
    <property type="component" value="Unassembled WGS sequence"/>
</dbReference>
<keyword evidence="5 7" id="KW-1133">Transmembrane helix</keyword>
<dbReference type="InterPro" id="IPR051393">
    <property type="entry name" value="ABC_transporter_permease"/>
</dbReference>
<evidence type="ECO:0000256" key="6">
    <source>
        <dbReference type="ARBA" id="ARBA00023136"/>
    </source>
</evidence>
<dbReference type="GO" id="GO:0005886">
    <property type="term" value="C:plasma membrane"/>
    <property type="evidence" value="ECO:0007669"/>
    <property type="project" value="UniProtKB-SubCell"/>
</dbReference>
<evidence type="ECO:0000256" key="1">
    <source>
        <dbReference type="ARBA" id="ARBA00004651"/>
    </source>
</evidence>
<feature type="transmembrane region" description="Helical" evidence="7">
    <location>
        <begin position="105"/>
        <end position="125"/>
    </location>
</feature>
<dbReference type="InterPro" id="IPR000515">
    <property type="entry name" value="MetI-like"/>
</dbReference>
<evidence type="ECO:0000313" key="10">
    <source>
        <dbReference type="Proteomes" id="UP000558113"/>
    </source>
</evidence>
<feature type="transmembrane region" description="Helical" evidence="7">
    <location>
        <begin position="12"/>
        <end position="31"/>
    </location>
</feature>
<evidence type="ECO:0000256" key="3">
    <source>
        <dbReference type="ARBA" id="ARBA00022475"/>
    </source>
</evidence>
<feature type="transmembrane region" description="Helical" evidence="7">
    <location>
        <begin position="72"/>
        <end position="93"/>
    </location>
</feature>
<dbReference type="GO" id="GO:0055085">
    <property type="term" value="P:transmembrane transport"/>
    <property type="evidence" value="ECO:0007669"/>
    <property type="project" value="InterPro"/>
</dbReference>
<proteinExistence type="inferred from homology"/>
<dbReference type="PANTHER" id="PTHR30193">
    <property type="entry name" value="ABC TRANSPORTER PERMEASE PROTEIN"/>
    <property type="match status" value="1"/>
</dbReference>
<dbReference type="Pfam" id="PF00528">
    <property type="entry name" value="BPD_transp_1"/>
    <property type="match status" value="1"/>
</dbReference>
<dbReference type="AlphaFoldDB" id="A0A7X5C0J5"/>
<organism evidence="9 10">
    <name type="scientific">Paenibacillus sacheonensis</name>
    <dbReference type="NCBI Taxonomy" id="742054"/>
    <lineage>
        <taxon>Bacteria</taxon>
        <taxon>Bacillati</taxon>
        <taxon>Bacillota</taxon>
        <taxon>Bacilli</taxon>
        <taxon>Bacillales</taxon>
        <taxon>Paenibacillaceae</taxon>
        <taxon>Paenibacillus</taxon>
    </lineage>
</organism>
<accession>A0A7X5C0J5</accession>
<dbReference type="OrthoDB" id="9788108at2"/>
<dbReference type="CDD" id="cd06261">
    <property type="entry name" value="TM_PBP2"/>
    <property type="match status" value="1"/>
</dbReference>
<dbReference type="PANTHER" id="PTHR30193:SF1">
    <property type="entry name" value="ABC TRANSPORTER PERMEASE PROTEIN YESP-RELATED"/>
    <property type="match status" value="1"/>
</dbReference>
<keyword evidence="10" id="KW-1185">Reference proteome</keyword>
<evidence type="ECO:0000256" key="2">
    <source>
        <dbReference type="ARBA" id="ARBA00022448"/>
    </source>
</evidence>
<comment type="caution">
    <text evidence="9">The sequence shown here is derived from an EMBL/GenBank/DDBJ whole genome shotgun (WGS) entry which is preliminary data.</text>
</comment>
<dbReference type="EMBL" id="JAAAMU010000014">
    <property type="protein sequence ID" value="NBC71792.1"/>
    <property type="molecule type" value="Genomic_DNA"/>
</dbReference>
<keyword evidence="6 7" id="KW-0472">Membrane</keyword>
<dbReference type="SUPFAM" id="SSF160964">
    <property type="entry name" value="MalF N-terminal region-like"/>
    <property type="match status" value="1"/>
</dbReference>
<keyword evidence="2 7" id="KW-0813">Transport</keyword>
<evidence type="ECO:0000256" key="7">
    <source>
        <dbReference type="RuleBase" id="RU363032"/>
    </source>
</evidence>
<protein>
    <submittedName>
        <fullName evidence="9">ABC transporter permease subunit</fullName>
    </submittedName>
</protein>
<evidence type="ECO:0000256" key="4">
    <source>
        <dbReference type="ARBA" id="ARBA00022692"/>
    </source>
</evidence>
<dbReference type="RefSeq" id="WP_161702119.1">
    <property type="nucleotide sequence ID" value="NZ_JAAAMU010000014.1"/>
</dbReference>
<dbReference type="PROSITE" id="PS50928">
    <property type="entry name" value="ABC_TM1"/>
    <property type="match status" value="1"/>
</dbReference>
<feature type="transmembrane region" description="Helical" evidence="7">
    <location>
        <begin position="210"/>
        <end position="232"/>
    </location>
</feature>
<reference evidence="9 10" key="1">
    <citation type="submission" date="2020-01" db="EMBL/GenBank/DDBJ databases">
        <title>Paenibacillus soybeanensis sp. nov. isolated from the nodules of soybean (Glycine max(L.) Merr).</title>
        <authorList>
            <person name="Wang H."/>
        </authorList>
    </citation>
    <scope>NUCLEOTIDE SEQUENCE [LARGE SCALE GENOMIC DNA]</scope>
    <source>
        <strain evidence="9 10">DSM 23054</strain>
    </source>
</reference>
<dbReference type="InterPro" id="IPR035906">
    <property type="entry name" value="MetI-like_sf"/>
</dbReference>
<dbReference type="Gene3D" id="1.10.3720.10">
    <property type="entry name" value="MetI-like"/>
    <property type="match status" value="1"/>
</dbReference>
<comment type="similarity">
    <text evidence="7">Belongs to the binding-protein-dependent transport system permease family.</text>
</comment>
<sequence>MMNAIRRQKYGWLFILPWLLGILIFYFYPLMSSFYYSFTEFNGFHVSRFVGFDNYAELIRDELFWISVKNTFVYAALAVPIGLVLGIFLSVMLNMKIKAQGIYRVIFFIPTLFPIVATGVLWQWLLNSQFGLVNYVLYELHLPQPSWFGDELWSKPSIVFIAQWCVGSDILVFLAGLQDIPNDYYEAATIDGSGPFRKFRYITLPLMSPVILYSVIMAMIGALQQFVLPFIVSNGTGGPANSTLFYNMLLYKNAFALFKMGQANAMAWMMFAAVMALTIFLNWTSKRWVHYMGE</sequence>
<keyword evidence="3" id="KW-1003">Cell membrane</keyword>
<evidence type="ECO:0000313" key="9">
    <source>
        <dbReference type="EMBL" id="NBC71792.1"/>
    </source>
</evidence>
<gene>
    <name evidence="9" type="ORF">GT003_22585</name>
</gene>
<evidence type="ECO:0000256" key="5">
    <source>
        <dbReference type="ARBA" id="ARBA00022989"/>
    </source>
</evidence>
<evidence type="ECO:0000259" key="8">
    <source>
        <dbReference type="PROSITE" id="PS50928"/>
    </source>
</evidence>
<name>A0A7X5C0J5_9BACL</name>
<feature type="domain" description="ABC transmembrane type-1" evidence="8">
    <location>
        <begin position="68"/>
        <end position="281"/>
    </location>
</feature>
<feature type="transmembrane region" description="Helical" evidence="7">
    <location>
        <begin position="265"/>
        <end position="283"/>
    </location>
</feature>
<keyword evidence="4 7" id="KW-0812">Transmembrane</keyword>
<comment type="subcellular location">
    <subcellularLocation>
        <location evidence="1 7">Cell membrane</location>
        <topology evidence="1 7">Multi-pass membrane protein</topology>
    </subcellularLocation>
</comment>